<name>A0A644Z374_9ZZZZ</name>
<evidence type="ECO:0000313" key="1">
    <source>
        <dbReference type="EMBL" id="MPM33193.1"/>
    </source>
</evidence>
<accession>A0A644Z374</accession>
<evidence type="ECO:0008006" key="2">
    <source>
        <dbReference type="Google" id="ProtNLM"/>
    </source>
</evidence>
<organism evidence="1">
    <name type="scientific">bioreactor metagenome</name>
    <dbReference type="NCBI Taxonomy" id="1076179"/>
    <lineage>
        <taxon>unclassified sequences</taxon>
        <taxon>metagenomes</taxon>
        <taxon>ecological metagenomes</taxon>
    </lineage>
</organism>
<dbReference type="AlphaFoldDB" id="A0A644Z374"/>
<proteinExistence type="predicted"/>
<dbReference type="EMBL" id="VSSQ01006583">
    <property type="protein sequence ID" value="MPM33193.1"/>
    <property type="molecule type" value="Genomic_DNA"/>
</dbReference>
<gene>
    <name evidence="1" type="ORF">SDC9_79762</name>
</gene>
<comment type="caution">
    <text evidence="1">The sequence shown here is derived from an EMBL/GenBank/DDBJ whole genome shotgun (WGS) entry which is preliminary data.</text>
</comment>
<sequence>MLGMQLKEGANSDFVGDSFEFMKSAGRGAKGHIAVGTLSVERALEWFAGFGVKPVAETIKMKGNHISVAYLDNEICGFAVHFVRK</sequence>
<reference evidence="1" key="1">
    <citation type="submission" date="2019-08" db="EMBL/GenBank/DDBJ databases">
        <authorList>
            <person name="Kucharzyk K."/>
            <person name="Murdoch R.W."/>
            <person name="Higgins S."/>
            <person name="Loffler F."/>
        </authorList>
    </citation>
    <scope>NUCLEOTIDE SEQUENCE</scope>
</reference>
<protein>
    <recommendedName>
        <fullName evidence="2">VOC domain-containing protein</fullName>
    </recommendedName>
</protein>